<dbReference type="AlphaFoldDB" id="A0A9P1NR75"/>
<evidence type="ECO:0000256" key="1">
    <source>
        <dbReference type="SAM" id="MobiDB-lite"/>
    </source>
</evidence>
<sequence>MLHRPGCFDRPGRSSPTPSSRCPAPGFLPPFARRPERRRDRWRERRLRIGWAWSCPSRMMMCAVFACRRRSEIRTVGGMRHIPLRLKNRQAGRQGLRDRGMGGAAERQAERRRRAVGRGDDRRHGSRRIPLQHETAVADRAPQGADGGLLVDRHRVGADEVGREARVRRAGLRDDEGDAEGRHLLRDGLNEPFDAPFGGVIEAEAGIGDLPALGGHLHDASPSLPPKMGQRGADQVDGAGEVGGDLPVDLRLREFLGRAEQAVAGVADDHVDPVVPLKGAADGRFNAGRVREIERNDLKATTMLPLQVGQRFRAARRGEHPVVPGEQLPRHVKAKARRRAGDEPCFRHADSSSSVLLPCGSGPLVR</sequence>
<feature type="region of interest" description="Disordered" evidence="1">
    <location>
        <begin position="1"/>
        <end position="32"/>
    </location>
</feature>
<evidence type="ECO:0000313" key="2">
    <source>
        <dbReference type="EMBL" id="CCD02590.1"/>
    </source>
</evidence>
<protein>
    <submittedName>
        <fullName evidence="2">Uncharacterized protein</fullName>
    </submittedName>
</protein>
<proteinExistence type="predicted"/>
<organism evidence="2 3">
    <name type="scientific">Azospirillum baldaniorum</name>
    <dbReference type="NCBI Taxonomy" id="1064539"/>
    <lineage>
        <taxon>Bacteria</taxon>
        <taxon>Pseudomonadati</taxon>
        <taxon>Pseudomonadota</taxon>
        <taxon>Alphaproteobacteria</taxon>
        <taxon>Rhodospirillales</taxon>
        <taxon>Azospirillaceae</taxon>
        <taxon>Azospirillum</taxon>
    </lineage>
</organism>
<feature type="region of interest" description="Disordered" evidence="1">
    <location>
        <begin position="331"/>
        <end position="366"/>
    </location>
</feature>
<feature type="compositionally biased region" description="Basic and acidic residues" evidence="1">
    <location>
        <begin position="1"/>
        <end position="12"/>
    </location>
</feature>
<evidence type="ECO:0000313" key="3">
    <source>
        <dbReference type="Proteomes" id="UP000007319"/>
    </source>
</evidence>
<feature type="region of interest" description="Disordered" evidence="1">
    <location>
        <begin position="89"/>
        <end position="152"/>
    </location>
</feature>
<accession>A0A9P1NR75</accession>
<keyword evidence="3" id="KW-1185">Reference proteome</keyword>
<dbReference type="KEGG" id="abs:AZOBR_p310332"/>
<reference evidence="2 3" key="1">
    <citation type="journal article" date="2011" name="PLoS Genet.">
        <title>Azospirillum genomes reveal transition of bacteria from aquatic to terrestrial environments.</title>
        <authorList>
            <person name="Wisniewski-Dye F."/>
            <person name="Borziak K."/>
            <person name="Khalsa-Moyers G."/>
            <person name="Alexandre G."/>
            <person name="Sukharnikov L.O."/>
            <person name="Wuichet K."/>
            <person name="Hurst G.B."/>
            <person name="McDonald W.H."/>
            <person name="Robertson J.S."/>
            <person name="Barbe V."/>
            <person name="Calteau A."/>
            <person name="Rouy Z."/>
            <person name="Mangenot S."/>
            <person name="Prigent-Combaret C."/>
            <person name="Normand P."/>
            <person name="Boyer M."/>
            <person name="Siguier P."/>
            <person name="Dessaux Y."/>
            <person name="Elmerich C."/>
            <person name="Condemine G."/>
            <person name="Krishnen G."/>
            <person name="Kennedy I."/>
            <person name="Paterson A.H."/>
            <person name="Gonzalez V."/>
            <person name="Mavingui P."/>
            <person name="Zhulin I.B."/>
        </authorList>
    </citation>
    <scope>NUCLEOTIDE SEQUENCE [LARGE SCALE GENOMIC DNA]</scope>
    <source>
        <strain evidence="2 3">Sp245</strain>
    </source>
</reference>
<feature type="compositionally biased region" description="Low complexity" evidence="1">
    <location>
        <begin position="13"/>
        <end position="25"/>
    </location>
</feature>
<name>A0A9P1NR75_9PROT</name>
<geneLocation type="plasmid" evidence="2 3">
    <name>AZOBR_p3</name>
</geneLocation>
<feature type="compositionally biased region" description="Basic and acidic residues" evidence="1">
    <location>
        <begin position="339"/>
        <end position="350"/>
    </location>
</feature>
<dbReference type="EMBL" id="HE577330">
    <property type="protein sequence ID" value="CCD02590.1"/>
    <property type="molecule type" value="Genomic_DNA"/>
</dbReference>
<gene>
    <name evidence="2" type="ORF">AZOBR_p310332</name>
</gene>
<keyword evidence="2" id="KW-0614">Plasmid</keyword>
<dbReference type="Proteomes" id="UP000007319">
    <property type="component" value="Plasmid AZOBR_p3"/>
</dbReference>